<dbReference type="InterPro" id="IPR036390">
    <property type="entry name" value="WH_DNA-bd_sf"/>
</dbReference>
<dbReference type="InterPro" id="IPR055166">
    <property type="entry name" value="Transc_reg_Sar_Rot_HTH"/>
</dbReference>
<evidence type="ECO:0000259" key="6">
    <source>
        <dbReference type="SMART" id="SM00347"/>
    </source>
</evidence>
<evidence type="ECO:0000313" key="8">
    <source>
        <dbReference type="Proteomes" id="UP000430564"/>
    </source>
</evidence>
<sequence length="162" mass="17624">MTDASSPPITLLFDLAFVLLVRGAETPDQVSDVRSGRISIAKGRILSVLARQSKGPEDDKKAFRLKDLAELTGFAPSTVSEAVEELAALGLLTRERLLTDRRTVAIRITEKGRKCTVGKELAALWEEATNGIPTSDLEAFWRVVEGASGKLEKSTERSILKS</sequence>
<gene>
    <name evidence="7" type="ORF">GBM95_04350</name>
</gene>
<dbReference type="SUPFAM" id="SSF46785">
    <property type="entry name" value="Winged helix' DNA-binding domain"/>
    <property type="match status" value="1"/>
</dbReference>
<keyword evidence="2" id="KW-0843">Virulence</keyword>
<keyword evidence="3" id="KW-0238">DNA-binding</keyword>
<dbReference type="InterPro" id="IPR023187">
    <property type="entry name" value="Tscrpt_reg_MarR-type_CS"/>
</dbReference>
<dbReference type="InterPro" id="IPR039422">
    <property type="entry name" value="MarR/SlyA-like"/>
</dbReference>
<dbReference type="PROSITE" id="PS01117">
    <property type="entry name" value="HTH_MARR_1"/>
    <property type="match status" value="1"/>
</dbReference>
<dbReference type="Gene3D" id="1.10.10.10">
    <property type="entry name" value="Winged helix-like DNA-binding domain superfamily/Winged helix DNA-binding domain"/>
    <property type="match status" value="1"/>
</dbReference>
<dbReference type="OrthoDB" id="9908832at2"/>
<evidence type="ECO:0000256" key="2">
    <source>
        <dbReference type="ARBA" id="ARBA00023026"/>
    </source>
</evidence>
<dbReference type="PANTHER" id="PTHR33164">
    <property type="entry name" value="TRANSCRIPTIONAL REGULATOR, MARR FAMILY"/>
    <property type="match status" value="1"/>
</dbReference>
<keyword evidence="4" id="KW-0804">Transcription</keyword>
<feature type="domain" description="HTH marR-type" evidence="6">
    <location>
        <begin position="31"/>
        <end position="137"/>
    </location>
</feature>
<keyword evidence="1" id="KW-0805">Transcription regulation</keyword>
<dbReference type="GO" id="GO:0006950">
    <property type="term" value="P:response to stress"/>
    <property type="evidence" value="ECO:0007669"/>
    <property type="project" value="TreeGrafter"/>
</dbReference>
<dbReference type="Proteomes" id="UP000430564">
    <property type="component" value="Unassembled WGS sequence"/>
</dbReference>
<accession>A0A6I1F023</accession>
<evidence type="ECO:0000256" key="4">
    <source>
        <dbReference type="ARBA" id="ARBA00023163"/>
    </source>
</evidence>
<evidence type="ECO:0000256" key="1">
    <source>
        <dbReference type="ARBA" id="ARBA00023015"/>
    </source>
</evidence>
<reference evidence="7 8" key="1">
    <citation type="submission" date="2019-10" db="EMBL/GenBank/DDBJ databases">
        <title>Genome diversity of Sutterella seckii.</title>
        <authorList>
            <person name="Chaplin A.V."/>
            <person name="Sokolova S.R."/>
            <person name="Mosin K.A."/>
            <person name="Ivanova E.L."/>
            <person name="Kochetkova T.O."/>
            <person name="Goltsov A.Y."/>
            <person name="Trofimov D.Y."/>
            <person name="Efimov B.A."/>
        </authorList>
    </citation>
    <scope>NUCLEOTIDE SEQUENCE [LARGE SCALE GENOMIC DNA]</scope>
    <source>
        <strain evidence="7 8">ASD393</strain>
    </source>
</reference>
<dbReference type="SMART" id="SM00347">
    <property type="entry name" value="HTH_MARR"/>
    <property type="match status" value="1"/>
</dbReference>
<comment type="caution">
    <text evidence="7">The sequence shown here is derived from an EMBL/GenBank/DDBJ whole genome shotgun (WGS) entry which is preliminary data.</text>
</comment>
<evidence type="ECO:0000256" key="5">
    <source>
        <dbReference type="ARBA" id="ARBA00040307"/>
    </source>
</evidence>
<organism evidence="7 8">
    <name type="scientific">Sutterella seckii</name>
    <dbReference type="NCBI Taxonomy" id="1944635"/>
    <lineage>
        <taxon>Bacteria</taxon>
        <taxon>Pseudomonadati</taxon>
        <taxon>Pseudomonadota</taxon>
        <taxon>Betaproteobacteria</taxon>
        <taxon>Burkholderiales</taxon>
        <taxon>Sutterellaceae</taxon>
        <taxon>Sutterella</taxon>
    </lineage>
</organism>
<dbReference type="InterPro" id="IPR036388">
    <property type="entry name" value="WH-like_DNA-bd_sf"/>
</dbReference>
<dbReference type="GO" id="GO:0003700">
    <property type="term" value="F:DNA-binding transcription factor activity"/>
    <property type="evidence" value="ECO:0007669"/>
    <property type="project" value="InterPro"/>
</dbReference>
<proteinExistence type="predicted"/>
<protein>
    <recommendedName>
        <fullName evidence="5">HTH-type transcriptional regulator MgrA</fullName>
    </recommendedName>
</protein>
<name>A0A6I1F023_9BURK</name>
<dbReference type="PANTHER" id="PTHR33164:SF43">
    <property type="entry name" value="HTH-TYPE TRANSCRIPTIONAL REPRESSOR YETL"/>
    <property type="match status" value="1"/>
</dbReference>
<dbReference type="InterPro" id="IPR000835">
    <property type="entry name" value="HTH_MarR-typ"/>
</dbReference>
<dbReference type="AlphaFoldDB" id="A0A6I1F023"/>
<evidence type="ECO:0000313" key="7">
    <source>
        <dbReference type="EMBL" id="KAB7661639.1"/>
    </source>
</evidence>
<dbReference type="EMBL" id="WEHX01000017">
    <property type="protein sequence ID" value="KAB7661639.1"/>
    <property type="molecule type" value="Genomic_DNA"/>
</dbReference>
<dbReference type="Pfam" id="PF22381">
    <property type="entry name" value="Staph_reg_Sar_Rot"/>
    <property type="match status" value="1"/>
</dbReference>
<evidence type="ECO:0000256" key="3">
    <source>
        <dbReference type="ARBA" id="ARBA00023125"/>
    </source>
</evidence>
<dbReference type="GO" id="GO:0003677">
    <property type="term" value="F:DNA binding"/>
    <property type="evidence" value="ECO:0007669"/>
    <property type="project" value="UniProtKB-KW"/>
</dbReference>
<dbReference type="RefSeq" id="WP_152157965.1">
    <property type="nucleotide sequence ID" value="NZ_WEHX01000017.1"/>
</dbReference>